<accession>A0AAD7U5I7</accession>
<organism evidence="2 3">
    <name type="scientific">Chrysophaeum taylorii</name>
    <dbReference type="NCBI Taxonomy" id="2483200"/>
    <lineage>
        <taxon>Eukaryota</taxon>
        <taxon>Sar</taxon>
        <taxon>Stramenopiles</taxon>
        <taxon>Ochrophyta</taxon>
        <taxon>Pelagophyceae</taxon>
        <taxon>Pelagomonadales</taxon>
        <taxon>Pelagomonadaceae</taxon>
        <taxon>Chrysophaeum</taxon>
    </lineage>
</organism>
<dbReference type="EMBL" id="JAQMWT010000667">
    <property type="protein sequence ID" value="KAJ8598616.1"/>
    <property type="molecule type" value="Genomic_DNA"/>
</dbReference>
<dbReference type="CDD" id="cd01855">
    <property type="entry name" value="YqeH"/>
    <property type="match status" value="1"/>
</dbReference>
<dbReference type="SUPFAM" id="SSF52540">
    <property type="entry name" value="P-loop containing nucleoside triphosphate hydrolases"/>
    <property type="match status" value="1"/>
</dbReference>
<evidence type="ECO:0000313" key="2">
    <source>
        <dbReference type="EMBL" id="KAJ8598616.1"/>
    </source>
</evidence>
<dbReference type="PANTHER" id="PTHR46434">
    <property type="entry name" value="GENETIC INTERACTOR OF PROHIBITINS 3, MITOCHONDRIAL"/>
    <property type="match status" value="1"/>
</dbReference>
<comment type="caution">
    <text evidence="2">The sequence shown here is derived from an EMBL/GenBank/DDBJ whole genome shotgun (WGS) entry which is preliminary data.</text>
</comment>
<evidence type="ECO:0000259" key="1">
    <source>
        <dbReference type="Pfam" id="PF01926"/>
    </source>
</evidence>
<dbReference type="InterPro" id="IPR027417">
    <property type="entry name" value="P-loop_NTPase"/>
</dbReference>
<dbReference type="AlphaFoldDB" id="A0AAD7U5I7"/>
<reference evidence="2" key="1">
    <citation type="submission" date="2023-01" db="EMBL/GenBank/DDBJ databases">
        <title>Metagenome sequencing of chrysophaentin producing Chrysophaeum taylorii.</title>
        <authorList>
            <person name="Davison J."/>
            <person name="Bewley C."/>
        </authorList>
    </citation>
    <scope>NUCLEOTIDE SEQUENCE</scope>
    <source>
        <strain evidence="2">NIES-1699</strain>
    </source>
</reference>
<evidence type="ECO:0000313" key="3">
    <source>
        <dbReference type="Proteomes" id="UP001230188"/>
    </source>
</evidence>
<feature type="domain" description="G" evidence="1">
    <location>
        <begin position="261"/>
        <end position="328"/>
    </location>
</feature>
<sequence length="495" mass="54843">MVFVFFARARALRSCVRHVRSTSVVGRIRVVDVGDDDDEMASRIRAAERGQVVGLYEAPEEEEAPSFRVEDHHHRIRVVGDDDDDDEMASRIRAAERGQVVGLYEAREEAEAPSFRVDVAPGHCPGCGVRFQREKGLGYLPPHLEGGGEDVVCERCHSLRHKGITDARGDIAPKDLEKLVNPRGLVVMFVDLFDIKTFSFPRRAILVANKVDLLPSDASRSRVKQFVRGKFRPRDVYLVSCKTGEGVGALVERLKRERGPIYVCGAANSGKSTFINRVVGAFRGGGKKRGDRPWGLTASGIPGTTMGLIRVTSDLDFYDTPGIFSESSLNSEELKSVLPQKRIEPRCLRVGRGSIVWIGALANVEVVEGKPMLLTFFQSDKVTLHQGKNFDVETHVGTLVKPPFSIERYREIPRDTFVFDVEGVGFDRAAKDVVLSGIGWFSVTGSGACRLRVRAPAADLRDPLLPFEAKNAASKFTGGRVLKQQQQQRRSRSKR</sequence>
<dbReference type="Proteomes" id="UP001230188">
    <property type="component" value="Unassembled WGS sequence"/>
</dbReference>
<dbReference type="InterPro" id="IPR050896">
    <property type="entry name" value="Mito_lipid_metab_GTPase"/>
</dbReference>
<dbReference type="Pfam" id="PF01926">
    <property type="entry name" value="MMR_HSR1"/>
    <property type="match status" value="1"/>
</dbReference>
<gene>
    <name evidence="2" type="ORF">CTAYLR_003037</name>
</gene>
<name>A0AAD7U5I7_9STRA</name>
<dbReference type="Gene3D" id="3.40.50.300">
    <property type="entry name" value="P-loop containing nucleotide triphosphate hydrolases"/>
    <property type="match status" value="1"/>
</dbReference>
<proteinExistence type="predicted"/>
<dbReference type="GO" id="GO:0005525">
    <property type="term" value="F:GTP binding"/>
    <property type="evidence" value="ECO:0007669"/>
    <property type="project" value="InterPro"/>
</dbReference>
<dbReference type="InterPro" id="IPR006073">
    <property type="entry name" value="GTP-bd"/>
</dbReference>
<protein>
    <recommendedName>
        <fullName evidence="1">G domain-containing protein</fullName>
    </recommendedName>
</protein>
<keyword evidence="3" id="KW-1185">Reference proteome</keyword>
<dbReference type="PANTHER" id="PTHR46434:SF1">
    <property type="entry name" value="GENETIC INTERACTOR OF PROHIBITINS 3, MITOCHONDRIAL"/>
    <property type="match status" value="1"/>
</dbReference>
<dbReference type="GO" id="GO:0005739">
    <property type="term" value="C:mitochondrion"/>
    <property type="evidence" value="ECO:0007669"/>
    <property type="project" value="TreeGrafter"/>
</dbReference>